<proteinExistence type="predicted"/>
<evidence type="ECO:0000313" key="2">
    <source>
        <dbReference type="Proteomes" id="UP000305401"/>
    </source>
</evidence>
<organism evidence="1 2">
    <name type="scientific">Muribaculum caecicola</name>
    <dbReference type="NCBI Taxonomy" id="3038144"/>
    <lineage>
        <taxon>Bacteria</taxon>
        <taxon>Pseudomonadati</taxon>
        <taxon>Bacteroidota</taxon>
        <taxon>Bacteroidia</taxon>
        <taxon>Bacteroidales</taxon>
        <taxon>Muribaculaceae</taxon>
        <taxon>Muribaculum</taxon>
    </lineage>
</organism>
<accession>A0AC61S4W9</accession>
<keyword evidence="2" id="KW-1185">Reference proteome</keyword>
<sequence>MSYNWSSYKKEYSKIIRLGLPILVGQLGMIVVAFADNIMVGRYNTDSLASASFVNNVFNAAIFACIGFTYGLTPIIGALFSQKENNTIT</sequence>
<dbReference type="EMBL" id="SSTG01000081">
    <property type="protein sequence ID" value="THG49089.1"/>
    <property type="molecule type" value="Genomic_DNA"/>
</dbReference>
<comment type="caution">
    <text evidence="1">The sequence shown here is derived from an EMBL/GenBank/DDBJ whole genome shotgun (WGS) entry which is preliminary data.</text>
</comment>
<protein>
    <submittedName>
        <fullName evidence="1">Uncharacterized protein</fullName>
    </submittedName>
</protein>
<evidence type="ECO:0000313" key="1">
    <source>
        <dbReference type="EMBL" id="THG49089.1"/>
    </source>
</evidence>
<reference evidence="1" key="1">
    <citation type="submission" date="2019-04" db="EMBL/GenBank/DDBJ databases">
        <title>Microbes associate with the intestines of laboratory mice.</title>
        <authorList>
            <person name="Navarre W."/>
            <person name="Wong E."/>
            <person name="Huang K.C."/>
            <person name="Tropini C."/>
            <person name="Ng K."/>
            <person name="Yu B."/>
        </authorList>
    </citation>
    <scope>NUCLEOTIDE SEQUENCE</scope>
    <source>
        <strain evidence="1">NM86_A22</strain>
    </source>
</reference>
<name>A0AC61S4W9_9BACT</name>
<dbReference type="Proteomes" id="UP000305401">
    <property type="component" value="Unassembled WGS sequence"/>
</dbReference>
<gene>
    <name evidence="1" type="ORF">E5990_07095</name>
</gene>